<evidence type="ECO:0000256" key="10">
    <source>
        <dbReference type="ARBA" id="ARBA00023242"/>
    </source>
</evidence>
<dbReference type="OrthoDB" id="7331812at2759"/>
<evidence type="ECO:0000256" key="11">
    <source>
        <dbReference type="ARBA" id="ARBA00023306"/>
    </source>
</evidence>
<evidence type="ECO:0000256" key="7">
    <source>
        <dbReference type="ARBA" id="ARBA00023054"/>
    </source>
</evidence>
<evidence type="ECO:0000256" key="8">
    <source>
        <dbReference type="ARBA" id="ARBA00023125"/>
    </source>
</evidence>
<dbReference type="AlphaFoldDB" id="A0A6P3Y8N2"/>
<keyword evidence="9" id="KW-0804">Transcription</keyword>
<evidence type="ECO:0000313" key="17">
    <source>
        <dbReference type="RefSeq" id="XP_014487402.1"/>
    </source>
</evidence>
<evidence type="ECO:0000256" key="3">
    <source>
        <dbReference type="ARBA" id="ARBA00022723"/>
    </source>
</evidence>
<keyword evidence="4 12" id="KW-0863">Zinc-finger</keyword>
<dbReference type="RefSeq" id="XP_014487401.1">
    <property type="nucleotide sequence ID" value="XM_014631915.1"/>
</dbReference>
<comment type="similarity">
    <text evidence="2">Belongs to the THAP1 family.</text>
</comment>
<dbReference type="RefSeq" id="XP_014487399.1">
    <property type="nucleotide sequence ID" value="XM_014631913.1"/>
</dbReference>
<comment type="subcellular location">
    <subcellularLocation>
        <location evidence="1">Nucleus</location>
        <location evidence="1">Nucleoplasm</location>
    </subcellularLocation>
</comment>
<dbReference type="Gene3D" id="6.20.210.20">
    <property type="entry name" value="THAP domain"/>
    <property type="match status" value="1"/>
</dbReference>
<evidence type="ECO:0000256" key="4">
    <source>
        <dbReference type="ARBA" id="ARBA00022771"/>
    </source>
</evidence>
<keyword evidence="11" id="KW-0131">Cell cycle</keyword>
<evidence type="ECO:0000256" key="9">
    <source>
        <dbReference type="ARBA" id="ARBA00023163"/>
    </source>
</evidence>
<evidence type="ECO:0000256" key="1">
    <source>
        <dbReference type="ARBA" id="ARBA00004642"/>
    </source>
</evidence>
<dbReference type="GeneID" id="106751124"/>
<organism evidence="14 16">
    <name type="scientific">Dinoponera quadriceps</name>
    <name type="common">South American ant</name>
    <dbReference type="NCBI Taxonomy" id="609295"/>
    <lineage>
        <taxon>Eukaryota</taxon>
        <taxon>Metazoa</taxon>
        <taxon>Ecdysozoa</taxon>
        <taxon>Arthropoda</taxon>
        <taxon>Hexapoda</taxon>
        <taxon>Insecta</taxon>
        <taxon>Pterygota</taxon>
        <taxon>Neoptera</taxon>
        <taxon>Endopterygota</taxon>
        <taxon>Hymenoptera</taxon>
        <taxon>Apocrita</taxon>
        <taxon>Aculeata</taxon>
        <taxon>Formicoidea</taxon>
        <taxon>Formicidae</taxon>
        <taxon>Ponerinae</taxon>
        <taxon>Ponerini</taxon>
        <taxon>Dinoponera</taxon>
    </lineage>
</organism>
<keyword evidence="10" id="KW-0539">Nucleus</keyword>
<keyword evidence="7" id="KW-0175">Coiled coil</keyword>
<keyword evidence="3" id="KW-0479">Metal-binding</keyword>
<evidence type="ECO:0000256" key="6">
    <source>
        <dbReference type="ARBA" id="ARBA00023015"/>
    </source>
</evidence>
<evidence type="ECO:0000259" key="13">
    <source>
        <dbReference type="PROSITE" id="PS50950"/>
    </source>
</evidence>
<evidence type="ECO:0000256" key="5">
    <source>
        <dbReference type="ARBA" id="ARBA00022833"/>
    </source>
</evidence>
<dbReference type="RefSeq" id="XP_014487402.1">
    <property type="nucleotide sequence ID" value="XM_014631916.1"/>
</dbReference>
<keyword evidence="14" id="KW-1185">Reference proteome</keyword>
<dbReference type="SMART" id="SM00980">
    <property type="entry name" value="THAP"/>
    <property type="match status" value="1"/>
</dbReference>
<keyword evidence="6" id="KW-0805">Transcription regulation</keyword>
<dbReference type="SUPFAM" id="SSF57716">
    <property type="entry name" value="Glucocorticoid receptor-like (DNA-binding domain)"/>
    <property type="match status" value="1"/>
</dbReference>
<gene>
    <name evidence="15 16 17" type="primary">LOC106751124</name>
</gene>
<evidence type="ECO:0000256" key="2">
    <source>
        <dbReference type="ARBA" id="ARBA00006177"/>
    </source>
</evidence>
<dbReference type="PANTHER" id="PTHR46600">
    <property type="entry name" value="THAP DOMAIN-CONTAINING"/>
    <property type="match status" value="1"/>
</dbReference>
<sequence>MTRKCVLCKETNYKNNFSFFSAPKDPEIRKKWQIALGIENYAITEDIYVCSKHFHKNDIITHWVSGVPPQVIKIKYKKCRLRPGAIPGKNFYSNNSSQSIDKDASNKSEVEMNNLLIFKKRKENVDLLNGEETFLITRKNKNQNDNEYIDNKNTNVCYQIYSKLQDCAHNVNENFDCGNIHLLEDMDKIDINISMQNLESKEPRSKRNESNKILRHNDSYSSDIFVKQNAESMNTINREESQILNKLHGDTLSKTVEDKVKNYNSYKEDRMSFEIWEHNVTSTDSEESVNSNLKMTDHLYISNQISAALNYDHLNTQNEVVYDINKNDILFEDFLEVCTEVSIPRRWSCLVTSKGHSTTVVYLCMGITKYGLPFVERQVFIKSDMILHCAAANREINPFVHNLLKEDKHIKVKSLLDIEKLVDEFDRRIICQGIRDEKDYEDMDMRKVACKDGIKWRHTLCPLIVDNNLSRCTKCAVLFRTLVCKSRKSYSIDYNDPVELTKQKRKNIHVSQ</sequence>
<dbReference type="Proteomes" id="UP000515204">
    <property type="component" value="Unplaced"/>
</dbReference>
<dbReference type="InterPro" id="IPR038441">
    <property type="entry name" value="THAP_Znf_sf"/>
</dbReference>
<accession>A0A6P3Y8N2</accession>
<dbReference type="KEGG" id="dqu:106751124"/>
<keyword evidence="5" id="KW-0862">Zinc</keyword>
<dbReference type="Pfam" id="PF05485">
    <property type="entry name" value="THAP"/>
    <property type="match status" value="1"/>
</dbReference>
<evidence type="ECO:0000313" key="15">
    <source>
        <dbReference type="RefSeq" id="XP_014487399.1"/>
    </source>
</evidence>
<dbReference type="GO" id="GO:0005654">
    <property type="term" value="C:nucleoplasm"/>
    <property type="evidence" value="ECO:0007669"/>
    <property type="project" value="UniProtKB-SubCell"/>
</dbReference>
<evidence type="ECO:0000256" key="12">
    <source>
        <dbReference type="PROSITE-ProRule" id="PRU00309"/>
    </source>
</evidence>
<evidence type="ECO:0000313" key="14">
    <source>
        <dbReference type="Proteomes" id="UP000515204"/>
    </source>
</evidence>
<feature type="domain" description="THAP-type" evidence="13">
    <location>
        <begin position="1"/>
        <end position="90"/>
    </location>
</feature>
<dbReference type="GO" id="GO:0008270">
    <property type="term" value="F:zinc ion binding"/>
    <property type="evidence" value="ECO:0007669"/>
    <property type="project" value="UniProtKB-KW"/>
</dbReference>
<reference evidence="15 16" key="1">
    <citation type="submission" date="2025-04" db="UniProtKB">
        <authorList>
            <consortium name="RefSeq"/>
        </authorList>
    </citation>
    <scope>IDENTIFICATION</scope>
</reference>
<protein>
    <submittedName>
        <fullName evidence="15 16">Uncharacterized protein LOC106751124</fullName>
    </submittedName>
</protein>
<keyword evidence="8 12" id="KW-0238">DNA-binding</keyword>
<name>A0A6P3Y8N2_DINQU</name>
<evidence type="ECO:0000313" key="16">
    <source>
        <dbReference type="RefSeq" id="XP_014487401.1"/>
    </source>
</evidence>
<dbReference type="PROSITE" id="PS50950">
    <property type="entry name" value="ZF_THAP"/>
    <property type="match status" value="1"/>
</dbReference>
<dbReference type="GO" id="GO:0043565">
    <property type="term" value="F:sequence-specific DNA binding"/>
    <property type="evidence" value="ECO:0007669"/>
    <property type="project" value="InterPro"/>
</dbReference>
<dbReference type="InterPro" id="IPR026516">
    <property type="entry name" value="THAP1/10"/>
</dbReference>
<proteinExistence type="inferred from homology"/>
<dbReference type="PANTHER" id="PTHR46600:SF1">
    <property type="entry name" value="THAP DOMAIN-CONTAINING PROTEIN 1"/>
    <property type="match status" value="1"/>
</dbReference>
<dbReference type="InterPro" id="IPR006612">
    <property type="entry name" value="THAP_Znf"/>
</dbReference>
<dbReference type="SMART" id="SM00692">
    <property type="entry name" value="DM3"/>
    <property type="match status" value="1"/>
</dbReference>